<keyword evidence="3" id="KW-1185">Reference proteome</keyword>
<organism evidence="2 3">
    <name type="scientific">Metabacillus rhizolycopersici</name>
    <dbReference type="NCBI Taxonomy" id="2875709"/>
    <lineage>
        <taxon>Bacteria</taxon>
        <taxon>Bacillati</taxon>
        <taxon>Bacillota</taxon>
        <taxon>Bacilli</taxon>
        <taxon>Bacillales</taxon>
        <taxon>Bacillaceae</taxon>
        <taxon>Metabacillus</taxon>
    </lineage>
</organism>
<evidence type="ECO:0000256" key="1">
    <source>
        <dbReference type="SAM" id="Phobius"/>
    </source>
</evidence>
<comment type="caution">
    <text evidence="2">The sequence shown here is derived from an EMBL/GenBank/DDBJ whole genome shotgun (WGS) entry which is preliminary data.</text>
</comment>
<gene>
    <name evidence="2" type="ORF">K9V48_24795</name>
</gene>
<reference evidence="2" key="1">
    <citation type="submission" date="2024-05" db="EMBL/GenBank/DDBJ databases">
        <title>Metabacillus sp. nov., isolated from the rhizosphere soil of tomato plants.</title>
        <authorList>
            <person name="Ma R."/>
        </authorList>
    </citation>
    <scope>NUCLEOTIDE SEQUENCE</scope>
    <source>
        <strain evidence="2">DBTR6</strain>
    </source>
</reference>
<keyword evidence="1" id="KW-0812">Transmembrane</keyword>
<evidence type="ECO:0000313" key="2">
    <source>
        <dbReference type="EMBL" id="MBZ5753356.1"/>
    </source>
</evidence>
<name>A0ABS7UYZ3_9BACI</name>
<proteinExistence type="predicted"/>
<dbReference type="RefSeq" id="WP_224141783.1">
    <property type="nucleotide sequence ID" value="NZ_JAIQUM010000103.1"/>
</dbReference>
<feature type="transmembrane region" description="Helical" evidence="1">
    <location>
        <begin position="7"/>
        <end position="26"/>
    </location>
</feature>
<dbReference type="EMBL" id="JAIQUM010000103">
    <property type="protein sequence ID" value="MBZ5753356.1"/>
    <property type="molecule type" value="Genomic_DNA"/>
</dbReference>
<accession>A0ABS7UYZ3</accession>
<evidence type="ECO:0000313" key="3">
    <source>
        <dbReference type="Proteomes" id="UP001165287"/>
    </source>
</evidence>
<sequence length="208" mass="24232">MKKIFKRIFYGILIAIGILFIIGIFVPGEITVKGEYGQTDDLSLYSGSFISDEDYEPTEKDLLGHTISVLNHLDKHEWKDVDDYFLSSYVQETELADVYGVWETDPEDIVSVNYIVENKQYTAFLEELEVSPIGVDYTNGVEWRTFPYDVWVDFSFELTRVIELENEKIKKDKFEVMGNYPPLWNSNTDVTRWYLGDFTLRSIDPSLN</sequence>
<keyword evidence="1" id="KW-1133">Transmembrane helix</keyword>
<dbReference type="Proteomes" id="UP001165287">
    <property type="component" value="Unassembled WGS sequence"/>
</dbReference>
<keyword evidence="1" id="KW-0472">Membrane</keyword>
<protein>
    <submittedName>
        <fullName evidence="2">Uncharacterized protein</fullName>
    </submittedName>
</protein>